<gene>
    <name evidence="1" type="ORF">MRB53_001111</name>
</gene>
<accession>A0ACC2MRR4</accession>
<keyword evidence="2" id="KW-1185">Reference proteome</keyword>
<evidence type="ECO:0000313" key="1">
    <source>
        <dbReference type="EMBL" id="KAJ8648088.1"/>
    </source>
</evidence>
<reference evidence="1 2" key="1">
    <citation type="journal article" date="2022" name="Hortic Res">
        <title>A haplotype resolved chromosomal level avocado genome allows analysis of novel avocado genes.</title>
        <authorList>
            <person name="Nath O."/>
            <person name="Fletcher S.J."/>
            <person name="Hayward A."/>
            <person name="Shaw L.M."/>
            <person name="Masouleh A.K."/>
            <person name="Furtado A."/>
            <person name="Henry R.J."/>
            <person name="Mitter N."/>
        </authorList>
    </citation>
    <scope>NUCLEOTIDE SEQUENCE [LARGE SCALE GENOMIC DNA]</scope>
    <source>
        <strain evidence="2">cv. Hass</strain>
    </source>
</reference>
<organism evidence="1 2">
    <name type="scientific">Persea americana</name>
    <name type="common">Avocado</name>
    <dbReference type="NCBI Taxonomy" id="3435"/>
    <lineage>
        <taxon>Eukaryota</taxon>
        <taxon>Viridiplantae</taxon>
        <taxon>Streptophyta</taxon>
        <taxon>Embryophyta</taxon>
        <taxon>Tracheophyta</taxon>
        <taxon>Spermatophyta</taxon>
        <taxon>Magnoliopsida</taxon>
        <taxon>Magnoliidae</taxon>
        <taxon>Laurales</taxon>
        <taxon>Lauraceae</taxon>
        <taxon>Persea</taxon>
    </lineage>
</organism>
<evidence type="ECO:0000313" key="2">
    <source>
        <dbReference type="Proteomes" id="UP001234297"/>
    </source>
</evidence>
<comment type="caution">
    <text evidence="1">The sequence shown here is derived from an EMBL/GenBank/DDBJ whole genome shotgun (WGS) entry which is preliminary data.</text>
</comment>
<proteinExistence type="predicted"/>
<name>A0ACC2MRR4_PERAE</name>
<dbReference type="Proteomes" id="UP001234297">
    <property type="component" value="Chromosome 1"/>
</dbReference>
<dbReference type="EMBL" id="CM056809">
    <property type="protein sequence ID" value="KAJ8648088.1"/>
    <property type="molecule type" value="Genomic_DNA"/>
</dbReference>
<protein>
    <submittedName>
        <fullName evidence="1">Uncharacterized protein</fullName>
    </submittedName>
</protein>
<sequence>MSSKKCELLCHFNPYNCPPFCYPPPPPPPPPGPYHPPPPPPAPPYQSNQDTLRIIIIIIATVASIFLLIAFRSFILKLSDRNSPSSSLSPTNNTTHQDHLQCDVGSLGLEESVINSITVCTYKRSGEVLIERTECSICLKDFREDEKLRLLPNCIHAFHLPCIDTWLKSKANCPLCRMKVISNPMSSLPKDPSSSSSFSGSEEEPQNRIGVETNGSDGVRGNHSFVPVDVYALEDLSSPAENCEFRSQSDLGAVETMNGDIQLVRISVSVDSE</sequence>